<proteinExistence type="predicted"/>
<dbReference type="InterPro" id="IPR028037">
    <property type="entry name" value="Antitoxin_Rv0909/MT0933"/>
</dbReference>
<reference evidence="2 3" key="1">
    <citation type="submission" date="2022-06" db="EMBL/GenBank/DDBJ databases">
        <title>Sequencing the genomes of 1000 actinobacteria strains.</title>
        <authorList>
            <person name="Klenk H.-P."/>
        </authorList>
    </citation>
    <scope>NUCLEOTIDE SEQUENCE [LARGE SCALE GENOMIC DNA]</scope>
    <source>
        <strain evidence="2 3">DSM 41656</strain>
    </source>
</reference>
<dbReference type="Pfam" id="PF14013">
    <property type="entry name" value="MT0933_antitox"/>
    <property type="match status" value="1"/>
</dbReference>
<evidence type="ECO:0000256" key="1">
    <source>
        <dbReference type="SAM" id="MobiDB-lite"/>
    </source>
</evidence>
<feature type="region of interest" description="Disordered" evidence="1">
    <location>
        <begin position="52"/>
        <end position="95"/>
    </location>
</feature>
<evidence type="ECO:0000313" key="3">
    <source>
        <dbReference type="Proteomes" id="UP001206483"/>
    </source>
</evidence>
<organism evidence="2 3">
    <name type="scientific">Kitasatospora paracochleata</name>
    <dbReference type="NCBI Taxonomy" id="58354"/>
    <lineage>
        <taxon>Bacteria</taxon>
        <taxon>Bacillati</taxon>
        <taxon>Actinomycetota</taxon>
        <taxon>Actinomycetes</taxon>
        <taxon>Kitasatosporales</taxon>
        <taxon>Streptomycetaceae</taxon>
        <taxon>Kitasatospora</taxon>
    </lineage>
</organism>
<gene>
    <name evidence="2" type="ORF">FHR36_000924</name>
</gene>
<sequence length="95" mass="9979">MGNLMENLKGKAEDLKGKASELAGKHNEKIDTTIEKAGATIDKATKHKYSEKIEHGTTKAKSAVDGFAAKPHDETGDAPEAAPGDAPREQPPAEG</sequence>
<name>A0ABT1IRT3_9ACTN</name>
<accession>A0ABT1IRT3</accession>
<comment type="caution">
    <text evidence="2">The sequence shown here is derived from an EMBL/GenBank/DDBJ whole genome shotgun (WGS) entry which is preliminary data.</text>
</comment>
<protein>
    <recommendedName>
        <fullName evidence="4">Antitoxin</fullName>
    </recommendedName>
</protein>
<keyword evidence="3" id="KW-1185">Reference proteome</keyword>
<dbReference type="EMBL" id="JAMZDX010000001">
    <property type="protein sequence ID" value="MCP2307832.1"/>
    <property type="molecule type" value="Genomic_DNA"/>
</dbReference>
<evidence type="ECO:0008006" key="4">
    <source>
        <dbReference type="Google" id="ProtNLM"/>
    </source>
</evidence>
<dbReference type="RefSeq" id="WP_253793974.1">
    <property type="nucleotide sequence ID" value="NZ_BAAAUB010000055.1"/>
</dbReference>
<dbReference type="Proteomes" id="UP001206483">
    <property type="component" value="Unassembled WGS sequence"/>
</dbReference>
<evidence type="ECO:0000313" key="2">
    <source>
        <dbReference type="EMBL" id="MCP2307832.1"/>
    </source>
</evidence>